<dbReference type="InterPro" id="IPR016633">
    <property type="entry name" value="EarP"/>
</dbReference>
<dbReference type="AlphaFoldDB" id="A0A1E7Q5X8"/>
<dbReference type="Proteomes" id="UP000242258">
    <property type="component" value="Unassembled WGS sequence"/>
</dbReference>
<comment type="caution">
    <text evidence="8">The sequence shown here is derived from an EMBL/GenBank/DDBJ whole genome shotgun (WGS) entry which is preliminary data.</text>
</comment>
<comment type="function">
    <text evidence="3">Protein-arginine rhamnosyltransferase that catalyzes the transfer of a single rhamnose to elongation factor P (EF-P) on 'Lys-32', a modification required for EF-P-dependent rescue of polyproline stalled ribosomes.</text>
</comment>
<dbReference type="OrthoDB" id="209085at2"/>
<keyword evidence="9" id="KW-1185">Reference proteome</keyword>
<keyword evidence="2" id="KW-0808">Transferase</keyword>
<evidence type="ECO:0000256" key="6">
    <source>
        <dbReference type="ARBA" id="ARBA00030025"/>
    </source>
</evidence>
<evidence type="ECO:0000256" key="3">
    <source>
        <dbReference type="ARBA" id="ARBA00024303"/>
    </source>
</evidence>
<accession>A0A1E7Q5X8</accession>
<evidence type="ECO:0000256" key="2">
    <source>
        <dbReference type="ARBA" id="ARBA00022679"/>
    </source>
</evidence>
<evidence type="ECO:0000256" key="5">
    <source>
        <dbReference type="ARBA" id="ARBA00024416"/>
    </source>
</evidence>
<reference evidence="9" key="1">
    <citation type="submission" date="2016-09" db="EMBL/GenBank/DDBJ databases">
        <authorList>
            <person name="Wan X."/>
            <person name="Hou S."/>
        </authorList>
    </citation>
    <scope>NUCLEOTIDE SEQUENCE [LARGE SCALE GENOMIC DNA]</scope>
    <source>
        <strain evidence="9">KH87</strain>
    </source>
</reference>
<dbReference type="PIRSF" id="PIRSF015557">
    <property type="entry name" value="UCP015557"/>
    <property type="match status" value="1"/>
</dbReference>
<dbReference type="RefSeq" id="WP_070049117.1">
    <property type="nucleotide sequence ID" value="NZ_CBCSDO010000005.1"/>
</dbReference>
<sequence length="389" mass="44855">MSIKAVHWDVFCAVIDNFGDIGICWRLSRQLVSEHDIKLRLWVDDLISFQKICPQVDPKAHEQVIEGVVICLWSAQTNWQLVTVPDVVIEALACTIPQPYQHRMAAKNVTPLWINLEYLSAEPWVEGCHGLASPQPQLALNKYFFFPGFTAATGGLLQEQHLAAERDAFMGCSQQQALFWHKLGVIEFYQYQYKISLFAYDHSQLADLLQCWQQSEQPILCVVPEGALANQVRQLLPRLELTATQAEPCMVGNLALKIIPFMPQPDYDRLLWACDINFVRGEDSIIRAHWAAKAFVWQIYRQEQEAHIIKLQAFLQLYCQNMPLKLQQVLQNVYLAWNSQQPLAMVWLDFIEVLPEIAEFNHKWQQQLSLNGDLARNLVHFVENKFIIA</sequence>
<evidence type="ECO:0000256" key="7">
    <source>
        <dbReference type="ARBA" id="ARBA00048472"/>
    </source>
</evidence>
<dbReference type="GO" id="GO:0106361">
    <property type="term" value="F:protein-arginine rhamnosyltransferase activity"/>
    <property type="evidence" value="ECO:0007669"/>
    <property type="project" value="InterPro"/>
</dbReference>
<dbReference type="NCBIfam" id="TIGR03837">
    <property type="entry name" value="efp_Arg_rhamno"/>
    <property type="match status" value="1"/>
</dbReference>
<evidence type="ECO:0000313" key="9">
    <source>
        <dbReference type="Proteomes" id="UP000242258"/>
    </source>
</evidence>
<evidence type="ECO:0000313" key="8">
    <source>
        <dbReference type="EMBL" id="OEY69547.1"/>
    </source>
</evidence>
<organism evidence="8 9">
    <name type="scientific">Rheinheimera salexigens</name>
    <dbReference type="NCBI Taxonomy" id="1628148"/>
    <lineage>
        <taxon>Bacteria</taxon>
        <taxon>Pseudomonadati</taxon>
        <taxon>Pseudomonadota</taxon>
        <taxon>Gammaproteobacteria</taxon>
        <taxon>Chromatiales</taxon>
        <taxon>Chromatiaceae</taxon>
        <taxon>Rheinheimera</taxon>
    </lineage>
</organism>
<dbReference type="EMBL" id="MKEK01000001">
    <property type="protein sequence ID" value="OEY69547.1"/>
    <property type="molecule type" value="Genomic_DNA"/>
</dbReference>
<dbReference type="STRING" id="1628148.BI198_08220"/>
<protein>
    <recommendedName>
        <fullName evidence="5">Protein-arginine rhamnosyltransferase</fullName>
    </recommendedName>
    <alternativeName>
        <fullName evidence="6">EF-P arginine rhamnosyltransferase</fullName>
    </alternativeName>
</protein>
<evidence type="ECO:0000256" key="4">
    <source>
        <dbReference type="ARBA" id="ARBA00024346"/>
    </source>
</evidence>
<gene>
    <name evidence="8" type="ORF">BI198_08220</name>
</gene>
<dbReference type="Pfam" id="PF10093">
    <property type="entry name" value="EarP"/>
    <property type="match status" value="1"/>
</dbReference>
<comment type="catalytic activity">
    <reaction evidence="7">
        <text>dTDP-beta-L-rhamnose + L-arginyl-[protein] = N(omega)-(alpha-L-rhamnosyl)-L-arginyl-[protein] + dTDP + H(+)</text>
        <dbReference type="Rhea" id="RHEA:66692"/>
        <dbReference type="Rhea" id="RHEA-COMP:10532"/>
        <dbReference type="Rhea" id="RHEA-COMP:17096"/>
        <dbReference type="ChEBI" id="CHEBI:15378"/>
        <dbReference type="ChEBI" id="CHEBI:29965"/>
        <dbReference type="ChEBI" id="CHEBI:57510"/>
        <dbReference type="ChEBI" id="CHEBI:58369"/>
        <dbReference type="ChEBI" id="CHEBI:167445"/>
    </reaction>
    <physiologicalReaction direction="left-to-right" evidence="7">
        <dbReference type="Rhea" id="RHEA:66693"/>
    </physiologicalReaction>
</comment>
<proteinExistence type="inferred from homology"/>
<name>A0A1E7Q5X8_9GAMM</name>
<evidence type="ECO:0000256" key="1">
    <source>
        <dbReference type="ARBA" id="ARBA00022676"/>
    </source>
</evidence>
<comment type="similarity">
    <text evidence="4">Belongs to the glycosyltransferase 104 family.</text>
</comment>
<keyword evidence="1" id="KW-0328">Glycosyltransferase</keyword>